<dbReference type="Gene3D" id="1.10.530.10">
    <property type="match status" value="1"/>
</dbReference>
<protein>
    <recommendedName>
        <fullName evidence="3">Transglycosylase SLT domain-containing protein</fullName>
    </recommendedName>
</protein>
<accession>A0A653AHP4</accession>
<gene>
    <name evidence="4" type="ORF">TRIP_B50409</name>
</gene>
<reference evidence="4" key="1">
    <citation type="submission" date="2018-07" db="EMBL/GenBank/DDBJ databases">
        <authorList>
            <consortium name="Genoscope - CEA"/>
            <person name="William W."/>
        </authorList>
    </citation>
    <scope>NUCLEOTIDE SEQUENCE</scope>
    <source>
        <strain evidence="4">IK1</strain>
    </source>
</reference>
<dbReference type="InterPro" id="IPR008258">
    <property type="entry name" value="Transglycosylase_SLT_dom_1"/>
</dbReference>
<evidence type="ECO:0000313" key="4">
    <source>
        <dbReference type="EMBL" id="VBB47614.1"/>
    </source>
</evidence>
<dbReference type="EMBL" id="UPXX01000032">
    <property type="protein sequence ID" value="VBB47614.1"/>
    <property type="molecule type" value="Genomic_DNA"/>
</dbReference>
<keyword evidence="2" id="KW-0732">Signal</keyword>
<feature type="signal peptide" evidence="2">
    <location>
        <begin position="1"/>
        <end position="23"/>
    </location>
</feature>
<dbReference type="Pfam" id="PF01464">
    <property type="entry name" value="SLT"/>
    <property type="match status" value="2"/>
</dbReference>
<name>A0A653AHP4_UNCDX</name>
<feature type="domain" description="Transglycosylase SLT" evidence="3">
    <location>
        <begin position="259"/>
        <end position="309"/>
    </location>
</feature>
<organism evidence="4">
    <name type="scientific">Uncultured Desulfatiglans sp</name>
    <dbReference type="NCBI Taxonomy" id="1748965"/>
    <lineage>
        <taxon>Bacteria</taxon>
        <taxon>Pseudomonadati</taxon>
        <taxon>Thermodesulfobacteriota</taxon>
        <taxon>Desulfobacteria</taxon>
        <taxon>Desulfatiglandales</taxon>
        <taxon>Desulfatiglandaceae</taxon>
        <taxon>Desulfatiglans</taxon>
        <taxon>environmental samples</taxon>
    </lineage>
</organism>
<feature type="chain" id="PRO_5024903202" description="Transglycosylase SLT domain-containing protein" evidence="2">
    <location>
        <begin position="24"/>
        <end position="457"/>
    </location>
</feature>
<proteinExistence type="inferred from homology"/>
<sequence>MICRILLFLCILFLLSPGRSPNAAEIIEILKTDIVAFNLKEHQASLLDGTYKGEEGPLCLTPEAARSLGLAVLVHPLYENAVALQKEAAEDLQEARRSLLTNQAEGQPDGHARAAARAAAAYNQKKSTAWNHLMTYRARLTLENDDRLKEPLVLNLLEDLLRQALDTNGRNLRDSLAHVYNRCRGLKNGGDPLKPENVRFVNAVFNAFRAKAPDALQKELDLDLYRPSPNMDPLTHQTTLARVQDAAPNCLRPLFELTAEENPCVDPLLFMALMRRESSFNPSAVSYVGAAGLTQIMPATGEGLGMQTIFKPDYFDEATRLLSEERRLRRQAMDILLQIKDEGDLSAARRARALMQKSLAAKKKRTVLLERYRDELLEHGKDDRLDPEKAIAKGLKYFCGILKDFDGDMSLALSAYNAGPHRVRQYEGIPPYSETVTFRNRVLSFYREYIQRFRNVR</sequence>
<dbReference type="InterPro" id="IPR023346">
    <property type="entry name" value="Lysozyme-like_dom_sf"/>
</dbReference>
<comment type="similarity">
    <text evidence="1">Belongs to the transglycosylase Slt family.</text>
</comment>
<dbReference type="PANTHER" id="PTHR37423:SF2">
    <property type="entry name" value="MEMBRANE-BOUND LYTIC MUREIN TRANSGLYCOSYLASE C"/>
    <property type="match status" value="1"/>
</dbReference>
<evidence type="ECO:0000259" key="3">
    <source>
        <dbReference type="Pfam" id="PF01464"/>
    </source>
</evidence>
<evidence type="ECO:0000256" key="2">
    <source>
        <dbReference type="SAM" id="SignalP"/>
    </source>
</evidence>
<dbReference type="AlphaFoldDB" id="A0A653AHP4"/>
<evidence type="ECO:0000256" key="1">
    <source>
        <dbReference type="ARBA" id="ARBA00007734"/>
    </source>
</evidence>
<dbReference type="SUPFAM" id="SSF53955">
    <property type="entry name" value="Lysozyme-like"/>
    <property type="match status" value="2"/>
</dbReference>
<feature type="domain" description="Transglycosylase SLT" evidence="3">
    <location>
        <begin position="378"/>
        <end position="428"/>
    </location>
</feature>
<dbReference type="PANTHER" id="PTHR37423">
    <property type="entry name" value="SOLUBLE LYTIC MUREIN TRANSGLYCOSYLASE-RELATED"/>
    <property type="match status" value="1"/>
</dbReference>